<dbReference type="Proteomes" id="UP001183006">
    <property type="component" value="Chromosome"/>
</dbReference>
<dbReference type="Pfam" id="PF02518">
    <property type="entry name" value="HATPase_c"/>
    <property type="match status" value="1"/>
</dbReference>
<dbReference type="PANTHER" id="PTHR43047">
    <property type="entry name" value="TWO-COMPONENT HISTIDINE PROTEIN KINASE"/>
    <property type="match status" value="1"/>
</dbReference>
<evidence type="ECO:0000313" key="14">
    <source>
        <dbReference type="Proteomes" id="UP001183006"/>
    </source>
</evidence>
<evidence type="ECO:0000256" key="6">
    <source>
        <dbReference type="ARBA" id="ARBA00022679"/>
    </source>
</evidence>
<dbReference type="SUPFAM" id="SSF47384">
    <property type="entry name" value="Homodimeric domain of signal transducing histidine kinase"/>
    <property type="match status" value="1"/>
</dbReference>
<dbReference type="InterPro" id="IPR036097">
    <property type="entry name" value="HisK_dim/P_sf"/>
</dbReference>
<keyword evidence="4" id="KW-1003">Cell membrane</keyword>
<evidence type="ECO:0000256" key="7">
    <source>
        <dbReference type="ARBA" id="ARBA00022741"/>
    </source>
</evidence>
<evidence type="ECO:0000256" key="11">
    <source>
        <dbReference type="ARBA" id="ARBA00023136"/>
    </source>
</evidence>
<name>A0AA51YHH1_9EURY</name>
<dbReference type="InterPro" id="IPR005467">
    <property type="entry name" value="His_kinase_dom"/>
</dbReference>
<dbReference type="EC" id="2.7.13.3" evidence="3"/>
<protein>
    <recommendedName>
        <fullName evidence="3">histidine kinase</fullName>
        <ecNumber evidence="3">2.7.13.3</ecNumber>
    </recommendedName>
</protein>
<keyword evidence="8" id="KW-0418">Kinase</keyword>
<keyword evidence="14" id="KW-1185">Reference proteome</keyword>
<dbReference type="PANTHER" id="PTHR43047:SF72">
    <property type="entry name" value="OSMOSENSING HISTIDINE PROTEIN KINASE SLN1"/>
    <property type="match status" value="1"/>
</dbReference>
<sequence length="436" mass="49305">MDYKFTDLVNIDELQELMHSFCEFSDLSFSLIDDNDNVLIASGWIGLCSKFHRTNPVTAKRCIESNGNIRSCMETKSNYYEYKCKNGLVNIAIPINVHGKHLATLIFSQFLFDEPDYDFFRKQAESIGFDVDSYLKALDEVPIFSKDKAWKVVRYCSKFTNLIVDVALLNSKQKMHEIRSNAHASELAANKEALSSLDNMKNELISTFSHELKTPLSIIKGYNELLYDGCLGPVDQRQKNALDSAILNINRLENIVDSLLYLGMEHLDEHFYDFLPLNISEVIESVAVKSARALKDKNLSLQTDIPQKVPMIHGDSKKLYQALFHLLDNAIKFSPQGSTIAISVTEADGRLYLSMKDNGIGIVEEQLSCIFEGFYQVDSSLTRKYPGVGLGLNICQRIIERHEGTIRVESKVNEGSTFHIGFPIKEHFANCMPPSN</sequence>
<evidence type="ECO:0000256" key="1">
    <source>
        <dbReference type="ARBA" id="ARBA00000085"/>
    </source>
</evidence>
<dbReference type="GeneID" id="84229431"/>
<dbReference type="Pfam" id="PF10114">
    <property type="entry name" value="PocR"/>
    <property type="match status" value="1"/>
</dbReference>
<dbReference type="EMBL" id="CP133594">
    <property type="protein sequence ID" value="WMW23147.1"/>
    <property type="molecule type" value="Genomic_DNA"/>
</dbReference>
<evidence type="ECO:0000256" key="5">
    <source>
        <dbReference type="ARBA" id="ARBA00022553"/>
    </source>
</evidence>
<dbReference type="InterPro" id="IPR018771">
    <property type="entry name" value="PocR_dom"/>
</dbReference>
<gene>
    <name evidence="13" type="ORF">RE476_04780</name>
</gene>
<comment type="catalytic activity">
    <reaction evidence="1">
        <text>ATP + protein L-histidine = ADP + protein N-phospho-L-histidine.</text>
        <dbReference type="EC" id="2.7.13.3"/>
    </reaction>
</comment>
<dbReference type="FunFam" id="3.30.565.10:FF:000023">
    <property type="entry name" value="PAS domain-containing sensor histidine kinase"/>
    <property type="match status" value="1"/>
</dbReference>
<dbReference type="SMART" id="SM00387">
    <property type="entry name" value="HATPase_c"/>
    <property type="match status" value="1"/>
</dbReference>
<keyword evidence="7" id="KW-0547">Nucleotide-binding</keyword>
<accession>A0AA51YHH1</accession>
<proteinExistence type="predicted"/>
<keyword evidence="10" id="KW-0902">Two-component regulatory system</keyword>
<reference evidence="13" key="1">
    <citation type="submission" date="2023-08" db="EMBL/GenBank/DDBJ databases">
        <title>Methanolobus mangrovi sp. nov. and Methanolobus sediminis sp. nov, two novel methylotrophic methanogens isolated from mangrove sediments in China.</title>
        <authorList>
            <person name="Zhou J."/>
        </authorList>
    </citation>
    <scope>NUCLEOTIDE SEQUENCE</scope>
    <source>
        <strain evidence="13">FTZ2</strain>
    </source>
</reference>
<keyword evidence="11" id="KW-0472">Membrane</keyword>
<keyword evidence="6" id="KW-0808">Transferase</keyword>
<dbReference type="GO" id="GO:0005886">
    <property type="term" value="C:plasma membrane"/>
    <property type="evidence" value="ECO:0007669"/>
    <property type="project" value="UniProtKB-SubCell"/>
</dbReference>
<dbReference type="SMART" id="SM00388">
    <property type="entry name" value="HisKA"/>
    <property type="match status" value="1"/>
</dbReference>
<dbReference type="PRINTS" id="PR00344">
    <property type="entry name" value="BCTRLSENSOR"/>
</dbReference>
<evidence type="ECO:0000256" key="10">
    <source>
        <dbReference type="ARBA" id="ARBA00023012"/>
    </source>
</evidence>
<dbReference type="PROSITE" id="PS50109">
    <property type="entry name" value="HIS_KIN"/>
    <property type="match status" value="1"/>
</dbReference>
<evidence type="ECO:0000259" key="12">
    <source>
        <dbReference type="PROSITE" id="PS50109"/>
    </source>
</evidence>
<evidence type="ECO:0000256" key="3">
    <source>
        <dbReference type="ARBA" id="ARBA00012438"/>
    </source>
</evidence>
<keyword evidence="9" id="KW-0067">ATP-binding</keyword>
<dbReference type="InterPro" id="IPR004358">
    <property type="entry name" value="Sig_transdc_His_kin-like_C"/>
</dbReference>
<evidence type="ECO:0000256" key="8">
    <source>
        <dbReference type="ARBA" id="ARBA00022777"/>
    </source>
</evidence>
<dbReference type="GO" id="GO:0009927">
    <property type="term" value="F:histidine phosphotransfer kinase activity"/>
    <property type="evidence" value="ECO:0007669"/>
    <property type="project" value="TreeGrafter"/>
</dbReference>
<keyword evidence="5" id="KW-0597">Phosphoprotein</keyword>
<dbReference type="GO" id="GO:0005524">
    <property type="term" value="F:ATP binding"/>
    <property type="evidence" value="ECO:0007669"/>
    <property type="project" value="UniProtKB-KW"/>
</dbReference>
<evidence type="ECO:0000256" key="4">
    <source>
        <dbReference type="ARBA" id="ARBA00022475"/>
    </source>
</evidence>
<comment type="subcellular location">
    <subcellularLocation>
        <location evidence="2">Cell membrane</location>
    </subcellularLocation>
</comment>
<dbReference type="AlphaFoldDB" id="A0AA51YHH1"/>
<dbReference type="Gene3D" id="3.30.565.10">
    <property type="entry name" value="Histidine kinase-like ATPase, C-terminal domain"/>
    <property type="match status" value="1"/>
</dbReference>
<dbReference type="InterPro" id="IPR003661">
    <property type="entry name" value="HisK_dim/P_dom"/>
</dbReference>
<dbReference type="GO" id="GO:0000155">
    <property type="term" value="F:phosphorelay sensor kinase activity"/>
    <property type="evidence" value="ECO:0007669"/>
    <property type="project" value="InterPro"/>
</dbReference>
<organism evidence="13 14">
    <name type="scientific">Methanolobus mangrovi</name>
    <dbReference type="NCBI Taxonomy" id="3072977"/>
    <lineage>
        <taxon>Archaea</taxon>
        <taxon>Methanobacteriati</taxon>
        <taxon>Methanobacteriota</taxon>
        <taxon>Stenosarchaea group</taxon>
        <taxon>Methanomicrobia</taxon>
        <taxon>Methanosarcinales</taxon>
        <taxon>Methanosarcinaceae</taxon>
        <taxon>Methanolobus</taxon>
    </lineage>
</organism>
<evidence type="ECO:0000313" key="13">
    <source>
        <dbReference type="EMBL" id="WMW23147.1"/>
    </source>
</evidence>
<dbReference type="KEGG" id="mmav:RE476_04780"/>
<dbReference type="Pfam" id="PF00512">
    <property type="entry name" value="HisKA"/>
    <property type="match status" value="1"/>
</dbReference>
<dbReference type="Gene3D" id="1.10.287.130">
    <property type="match status" value="1"/>
</dbReference>
<dbReference type="SUPFAM" id="SSF55874">
    <property type="entry name" value="ATPase domain of HSP90 chaperone/DNA topoisomerase II/histidine kinase"/>
    <property type="match status" value="1"/>
</dbReference>
<feature type="domain" description="Histidine kinase" evidence="12">
    <location>
        <begin position="207"/>
        <end position="426"/>
    </location>
</feature>
<evidence type="ECO:0000256" key="9">
    <source>
        <dbReference type="ARBA" id="ARBA00022840"/>
    </source>
</evidence>
<dbReference type="RefSeq" id="WP_309309263.1">
    <property type="nucleotide sequence ID" value="NZ_CP133594.1"/>
</dbReference>
<evidence type="ECO:0000256" key="2">
    <source>
        <dbReference type="ARBA" id="ARBA00004236"/>
    </source>
</evidence>
<dbReference type="InterPro" id="IPR003594">
    <property type="entry name" value="HATPase_dom"/>
</dbReference>
<dbReference type="InterPro" id="IPR036890">
    <property type="entry name" value="HATPase_C_sf"/>
</dbReference>
<dbReference type="CDD" id="cd00082">
    <property type="entry name" value="HisKA"/>
    <property type="match status" value="1"/>
</dbReference>